<feature type="transmembrane region" description="Helical" evidence="6">
    <location>
        <begin position="463"/>
        <end position="481"/>
    </location>
</feature>
<accession>A0A8K0URT1</accession>
<dbReference type="AlphaFoldDB" id="A0A8K0URT1"/>
<dbReference type="GO" id="GO:0016020">
    <property type="term" value="C:membrane"/>
    <property type="evidence" value="ECO:0007669"/>
    <property type="project" value="UniProtKB-SubCell"/>
</dbReference>
<feature type="transmembrane region" description="Helical" evidence="6">
    <location>
        <begin position="32"/>
        <end position="54"/>
    </location>
</feature>
<gene>
    <name evidence="8" type="ORF">BXZ70DRAFT_999745</name>
</gene>
<dbReference type="GO" id="GO:0022857">
    <property type="term" value="F:transmembrane transporter activity"/>
    <property type="evidence" value="ECO:0007669"/>
    <property type="project" value="InterPro"/>
</dbReference>
<feature type="transmembrane region" description="Helical" evidence="6">
    <location>
        <begin position="125"/>
        <end position="146"/>
    </location>
</feature>
<comment type="subcellular location">
    <subcellularLocation>
        <location evidence="1">Membrane</location>
        <topology evidence="1">Multi-pass membrane protein</topology>
    </subcellularLocation>
</comment>
<dbReference type="PANTHER" id="PTHR42718:SF9">
    <property type="entry name" value="MAJOR FACILITATOR SUPERFAMILY MULTIDRUG TRANSPORTER MFSC"/>
    <property type="match status" value="1"/>
</dbReference>
<feature type="transmembrane region" description="Helical" evidence="6">
    <location>
        <begin position="223"/>
        <end position="243"/>
    </location>
</feature>
<dbReference type="Proteomes" id="UP000813824">
    <property type="component" value="Unassembled WGS sequence"/>
</dbReference>
<feature type="transmembrane region" description="Helical" evidence="6">
    <location>
        <begin position="255"/>
        <end position="272"/>
    </location>
</feature>
<dbReference type="PANTHER" id="PTHR42718">
    <property type="entry name" value="MAJOR FACILITATOR SUPERFAMILY MULTIDRUG TRANSPORTER MFSC"/>
    <property type="match status" value="1"/>
</dbReference>
<keyword evidence="3 6" id="KW-0812">Transmembrane</keyword>
<feature type="transmembrane region" description="Helical" evidence="6">
    <location>
        <begin position="69"/>
        <end position="87"/>
    </location>
</feature>
<dbReference type="Gene3D" id="1.20.1250.20">
    <property type="entry name" value="MFS general substrate transporter like domains"/>
    <property type="match status" value="2"/>
</dbReference>
<comment type="caution">
    <text evidence="8">The sequence shown here is derived from an EMBL/GenBank/DDBJ whole genome shotgun (WGS) entry which is preliminary data.</text>
</comment>
<feature type="transmembrane region" description="Helical" evidence="6">
    <location>
        <begin position="420"/>
        <end position="443"/>
    </location>
</feature>
<protein>
    <submittedName>
        <fullName evidence="8">MFS general substrate transporter</fullName>
    </submittedName>
</protein>
<keyword evidence="4 6" id="KW-1133">Transmembrane helix</keyword>
<feature type="transmembrane region" description="Helical" evidence="6">
    <location>
        <begin position="333"/>
        <end position="351"/>
    </location>
</feature>
<dbReference type="OrthoDB" id="440755at2759"/>
<dbReference type="PROSITE" id="PS50850">
    <property type="entry name" value="MFS"/>
    <property type="match status" value="1"/>
</dbReference>
<dbReference type="InterPro" id="IPR036259">
    <property type="entry name" value="MFS_trans_sf"/>
</dbReference>
<evidence type="ECO:0000256" key="6">
    <source>
        <dbReference type="SAM" id="Phobius"/>
    </source>
</evidence>
<dbReference type="EMBL" id="JAEVFJ010000011">
    <property type="protein sequence ID" value="KAH8101907.1"/>
    <property type="molecule type" value="Genomic_DNA"/>
</dbReference>
<feature type="transmembrane region" description="Helical" evidence="6">
    <location>
        <begin position="358"/>
        <end position="377"/>
    </location>
</feature>
<name>A0A8K0URT1_9AGAR</name>
<reference evidence="8" key="1">
    <citation type="journal article" date="2021" name="New Phytol.">
        <title>Evolutionary innovations through gain and loss of genes in the ectomycorrhizal Boletales.</title>
        <authorList>
            <person name="Wu G."/>
            <person name="Miyauchi S."/>
            <person name="Morin E."/>
            <person name="Kuo A."/>
            <person name="Drula E."/>
            <person name="Varga T."/>
            <person name="Kohler A."/>
            <person name="Feng B."/>
            <person name="Cao Y."/>
            <person name="Lipzen A."/>
            <person name="Daum C."/>
            <person name="Hundley H."/>
            <person name="Pangilinan J."/>
            <person name="Johnson J."/>
            <person name="Barry K."/>
            <person name="LaButti K."/>
            <person name="Ng V."/>
            <person name="Ahrendt S."/>
            <person name="Min B."/>
            <person name="Choi I.G."/>
            <person name="Park H."/>
            <person name="Plett J.M."/>
            <person name="Magnuson J."/>
            <person name="Spatafora J.W."/>
            <person name="Nagy L.G."/>
            <person name="Henrissat B."/>
            <person name="Grigoriev I.V."/>
            <person name="Yang Z.L."/>
            <person name="Xu J."/>
            <person name="Martin F.M."/>
        </authorList>
    </citation>
    <scope>NUCLEOTIDE SEQUENCE</scope>
    <source>
        <strain evidence="8">KKN 215</strain>
    </source>
</reference>
<feature type="transmembrane region" description="Helical" evidence="6">
    <location>
        <begin position="99"/>
        <end position="119"/>
    </location>
</feature>
<evidence type="ECO:0000313" key="8">
    <source>
        <dbReference type="EMBL" id="KAH8101907.1"/>
    </source>
</evidence>
<evidence type="ECO:0000313" key="9">
    <source>
        <dbReference type="Proteomes" id="UP000813824"/>
    </source>
</evidence>
<feature type="domain" description="Major facilitator superfamily (MFS) profile" evidence="7">
    <location>
        <begin position="34"/>
        <end position="486"/>
    </location>
</feature>
<dbReference type="Pfam" id="PF07690">
    <property type="entry name" value="MFS_1"/>
    <property type="match status" value="1"/>
</dbReference>
<evidence type="ECO:0000259" key="7">
    <source>
        <dbReference type="PROSITE" id="PS50850"/>
    </source>
</evidence>
<keyword evidence="9" id="KW-1185">Reference proteome</keyword>
<keyword evidence="5 6" id="KW-0472">Membrane</keyword>
<dbReference type="SUPFAM" id="SSF103473">
    <property type="entry name" value="MFS general substrate transporter"/>
    <property type="match status" value="1"/>
</dbReference>
<feature type="transmembrane region" description="Helical" evidence="6">
    <location>
        <begin position="158"/>
        <end position="183"/>
    </location>
</feature>
<evidence type="ECO:0000256" key="5">
    <source>
        <dbReference type="ARBA" id="ARBA00023136"/>
    </source>
</evidence>
<evidence type="ECO:0000256" key="2">
    <source>
        <dbReference type="ARBA" id="ARBA00022448"/>
    </source>
</evidence>
<sequence length="489" mass="52669">MSSTPDKLEDEQLATTDIPTNELSATSSVRKACLLFVFCFALFLDAFITSGMIICLDTIATEFIQPPNITSWLVTGYSLTFGSFLLLAGRISDMYRPKYVFIAGMFTIGVFSIGAGFVHSIIGLIVIRAIQGIGAAMTIPSATLMLTQAYPTPMAKGIALTLFAAAGTLGICMAFVIGGALVQFATWRWVVWIVAVVSLPLAAISTILIPKTENDPAAKNQKLDVPGVFAFTASIILLIFALSQAPSFGWGTARVLAPLIISGALFLAFLYWQTRLPEDTALVPPNMWFIPNFLVLVFVSFCTQIYLTGPILILSEYWPVAYRWSPLTIGLHALPMGITSVIVCTILPYFILQLPPRLGLVASNLIAGSFSILLVYSSTRERYWSFTVPSMILITLGSTSAYIISNVGIISSVPPSKVGVAAAIFSAAQQAGGAINIAIVTTILVQVQEHHPYPSYEAPSSAFWYLVGLGFAQTVMVAVFFRPKVSVAP</sequence>
<feature type="transmembrane region" description="Helical" evidence="6">
    <location>
        <begin position="293"/>
        <end position="313"/>
    </location>
</feature>
<feature type="transmembrane region" description="Helical" evidence="6">
    <location>
        <begin position="383"/>
        <end position="408"/>
    </location>
</feature>
<keyword evidence="2" id="KW-0813">Transport</keyword>
<dbReference type="InterPro" id="IPR011701">
    <property type="entry name" value="MFS"/>
</dbReference>
<dbReference type="InterPro" id="IPR020846">
    <property type="entry name" value="MFS_dom"/>
</dbReference>
<proteinExistence type="predicted"/>
<organism evidence="8 9">
    <name type="scientific">Cristinia sonorae</name>
    <dbReference type="NCBI Taxonomy" id="1940300"/>
    <lineage>
        <taxon>Eukaryota</taxon>
        <taxon>Fungi</taxon>
        <taxon>Dikarya</taxon>
        <taxon>Basidiomycota</taxon>
        <taxon>Agaricomycotina</taxon>
        <taxon>Agaricomycetes</taxon>
        <taxon>Agaricomycetidae</taxon>
        <taxon>Agaricales</taxon>
        <taxon>Pleurotineae</taxon>
        <taxon>Stephanosporaceae</taxon>
        <taxon>Cristinia</taxon>
    </lineage>
</organism>
<evidence type="ECO:0000256" key="1">
    <source>
        <dbReference type="ARBA" id="ARBA00004141"/>
    </source>
</evidence>
<feature type="transmembrane region" description="Helical" evidence="6">
    <location>
        <begin position="189"/>
        <end position="211"/>
    </location>
</feature>
<evidence type="ECO:0000256" key="4">
    <source>
        <dbReference type="ARBA" id="ARBA00022989"/>
    </source>
</evidence>
<evidence type="ECO:0000256" key="3">
    <source>
        <dbReference type="ARBA" id="ARBA00022692"/>
    </source>
</evidence>